<dbReference type="InterPro" id="IPR016119">
    <property type="entry name" value="Br/Cl_peroxidase_C"/>
</dbReference>
<dbReference type="RefSeq" id="WP_079684851.1">
    <property type="nucleotide sequence ID" value="NZ_FUZU01000001.1"/>
</dbReference>
<organism evidence="2 3">
    <name type="scientific">Ohtaekwangia koreensis</name>
    <dbReference type="NCBI Taxonomy" id="688867"/>
    <lineage>
        <taxon>Bacteria</taxon>
        <taxon>Pseudomonadati</taxon>
        <taxon>Bacteroidota</taxon>
        <taxon>Cytophagia</taxon>
        <taxon>Cytophagales</taxon>
        <taxon>Fulvivirgaceae</taxon>
        <taxon>Ohtaekwangia</taxon>
    </lineage>
</organism>
<sequence length="529" mass="57451">MKNKNFYVITLLTFACILGIVVSCDKEVELSESLTPLQPASLDEDAASWTSVDPSVITTDKIINIVENSTPKVFNPPADIASDAYKAELTAIKDAQSKLTKEQKDIIEYWSGGGVLRWNQILRGLVARFNLPPAPKADGTYPAPDAENPFADPNFPFANPPYAARAYSYVSAAQYEALKAAWHYIYQYNRPSPYETDPGIQSLMPETNLPSYPSSDAVLSGVSAEMLKLLFPAAVEEITMKAAEQRNAALWSGKASSSDIAAGLALGKSVAALFVTRARGDGMGAAIGNKALWQSLEDGAKAKGETPWISLETPKRPPMLPVFGKVKAWCMTPDQITAGRPLPPPLTSSAEMQKEVDEVKWYSDNLTRERLAIIHKWADGAGTYTPPGHWNDIAAEYIRDANYSEVRAARAFALLNMALHDAAVCCWETKFYYFNPRPSQMNASIKTGTGVPNFPAFTSGHSTFSGSGATVLSYLFPEATDYFEAEANEASASRLYAGIHYRSDVEVGLEQGKNVGGFTVAFAQTDGAD</sequence>
<dbReference type="SUPFAM" id="SSF48317">
    <property type="entry name" value="Acid phosphatase/Vanadium-dependent haloperoxidase"/>
    <property type="match status" value="2"/>
</dbReference>
<dbReference type="EMBL" id="FUZU01000001">
    <property type="protein sequence ID" value="SKC40635.1"/>
    <property type="molecule type" value="Genomic_DNA"/>
</dbReference>
<dbReference type="CDD" id="cd03398">
    <property type="entry name" value="PAP2_haloperoxidase"/>
    <property type="match status" value="1"/>
</dbReference>
<dbReference type="PROSITE" id="PS51257">
    <property type="entry name" value="PROKAR_LIPOPROTEIN"/>
    <property type="match status" value="1"/>
</dbReference>
<evidence type="ECO:0000313" key="2">
    <source>
        <dbReference type="EMBL" id="SKC40635.1"/>
    </source>
</evidence>
<evidence type="ECO:0000259" key="1">
    <source>
        <dbReference type="Pfam" id="PF01569"/>
    </source>
</evidence>
<gene>
    <name evidence="2" type="ORF">SAMN05660236_0206</name>
</gene>
<dbReference type="GO" id="GO:0004601">
    <property type="term" value="F:peroxidase activity"/>
    <property type="evidence" value="ECO:0007669"/>
    <property type="project" value="InterPro"/>
</dbReference>
<evidence type="ECO:0000313" key="3">
    <source>
        <dbReference type="Proteomes" id="UP000190961"/>
    </source>
</evidence>
<dbReference type="AlphaFoldDB" id="A0A1T5INB7"/>
<protein>
    <submittedName>
        <fullName evidence="2">PAP2 superfamily protein</fullName>
    </submittedName>
</protein>
<dbReference type="InterPro" id="IPR036938">
    <property type="entry name" value="PAP2/HPO_sf"/>
</dbReference>
<dbReference type="OrthoDB" id="7793240at2"/>
<feature type="domain" description="Phosphatidic acid phosphatase type 2/haloperoxidase" evidence="1">
    <location>
        <begin position="417"/>
        <end position="522"/>
    </location>
</feature>
<dbReference type="Gene3D" id="1.10.606.10">
    <property type="entry name" value="Vanadium-containing Chloroperoxidase, domain 2"/>
    <property type="match status" value="2"/>
</dbReference>
<dbReference type="InterPro" id="IPR052559">
    <property type="entry name" value="V-haloperoxidase"/>
</dbReference>
<dbReference type="InterPro" id="IPR000326">
    <property type="entry name" value="PAP2/HPO"/>
</dbReference>
<accession>A0A1T5INB7</accession>
<proteinExistence type="predicted"/>
<dbReference type="STRING" id="688867.SAMN05660236_0206"/>
<dbReference type="PANTHER" id="PTHR34599:SF1">
    <property type="entry name" value="PHOSPHATIDIC ACID PHOSPHATASE TYPE 2_HALOPEROXIDASE DOMAIN-CONTAINING PROTEIN"/>
    <property type="match status" value="1"/>
</dbReference>
<reference evidence="2 3" key="1">
    <citation type="submission" date="2017-02" db="EMBL/GenBank/DDBJ databases">
        <authorList>
            <person name="Peterson S.W."/>
        </authorList>
    </citation>
    <scope>NUCLEOTIDE SEQUENCE [LARGE SCALE GENOMIC DNA]</scope>
    <source>
        <strain evidence="2 3">DSM 25262</strain>
    </source>
</reference>
<dbReference type="Proteomes" id="UP000190961">
    <property type="component" value="Unassembled WGS sequence"/>
</dbReference>
<dbReference type="Pfam" id="PF01569">
    <property type="entry name" value="PAP2"/>
    <property type="match status" value="1"/>
</dbReference>
<name>A0A1T5INB7_9BACT</name>
<dbReference type="PANTHER" id="PTHR34599">
    <property type="entry name" value="PEROXIDASE-RELATED"/>
    <property type="match status" value="1"/>
</dbReference>
<keyword evidence="3" id="KW-1185">Reference proteome</keyword>